<evidence type="ECO:0000313" key="8">
    <source>
        <dbReference type="Proteomes" id="UP001497522"/>
    </source>
</evidence>
<evidence type="ECO:0000256" key="4">
    <source>
        <dbReference type="ARBA" id="ARBA00022833"/>
    </source>
</evidence>
<dbReference type="EMBL" id="OZ023702">
    <property type="protein sequence ID" value="CAK9858482.1"/>
    <property type="molecule type" value="Genomic_DNA"/>
</dbReference>
<keyword evidence="4" id="KW-0862">Zinc</keyword>
<dbReference type="Pfam" id="PF02574">
    <property type="entry name" value="S-methyl_trans"/>
    <property type="match status" value="1"/>
</dbReference>
<evidence type="ECO:0000256" key="3">
    <source>
        <dbReference type="ARBA" id="ARBA00022723"/>
    </source>
</evidence>
<dbReference type="Proteomes" id="UP001497522">
    <property type="component" value="Chromosome 1"/>
</dbReference>
<proteinExistence type="predicted"/>
<dbReference type="InterPro" id="IPR051486">
    <property type="entry name" value="Hcy_S-methyltransferase"/>
</dbReference>
<organism evidence="7 8">
    <name type="scientific">Sphagnum jensenii</name>
    <dbReference type="NCBI Taxonomy" id="128206"/>
    <lineage>
        <taxon>Eukaryota</taxon>
        <taxon>Viridiplantae</taxon>
        <taxon>Streptophyta</taxon>
        <taxon>Embryophyta</taxon>
        <taxon>Bryophyta</taxon>
        <taxon>Sphagnophytina</taxon>
        <taxon>Sphagnopsida</taxon>
        <taxon>Sphagnales</taxon>
        <taxon>Sphagnaceae</taxon>
        <taxon>Sphagnum</taxon>
    </lineage>
</organism>
<keyword evidence="1" id="KW-0489">Methyltransferase</keyword>
<protein>
    <recommendedName>
        <fullName evidence="6">Hcy-binding domain-containing protein</fullName>
    </recommendedName>
</protein>
<dbReference type="Gene3D" id="3.20.20.330">
    <property type="entry name" value="Homocysteine-binding-like domain"/>
    <property type="match status" value="1"/>
</dbReference>
<name>A0ABP1A7P8_9BRYO</name>
<sequence length="441" mass="48114">MGRALHLLLEEPESFKAFADLLKRAGGCVAIDGGLATQLEQHGADIKDPLWSALCLITSPDLIRKVHKEYLEAGAEVLVTASYQATLQGFEARGLTQAEGEALLQKSVTIACEERDRFWDQYIDRLRSGLAESGLYRRALIAASIGSYGAFLADGSEYSGDYGPDMTKTKLKDFHRRRLLVLADAGADLLAFETIPCKLEAQAFVEILEEEDIQIPSWLVFNSKDGLNVVNGDSFDECIALAANSKKVVAVGINCTPPRFIDGMIQAARKVTSKPIVVYPNSGECYDGIKKEWINSFSLYSKLPTVKRVGVPFEVTIVCGLCRHALEWGRNISSRMLLSGVNQVQISLGDVAEPPPSQLKPFLKFYMTRPCPLAHPHRSSFLMLKSGVSGDCAQNEGTESCGGGPGKFENLNSLRVVATKLEGACPQEVEDKASGECRMVD</sequence>
<dbReference type="SUPFAM" id="SSF82282">
    <property type="entry name" value="Homocysteine S-methyltransferase"/>
    <property type="match status" value="1"/>
</dbReference>
<evidence type="ECO:0000256" key="2">
    <source>
        <dbReference type="ARBA" id="ARBA00022679"/>
    </source>
</evidence>
<comment type="caution">
    <text evidence="5">Lacks conserved residue(s) required for the propagation of feature annotation.</text>
</comment>
<evidence type="ECO:0000256" key="5">
    <source>
        <dbReference type="PROSITE-ProRule" id="PRU00333"/>
    </source>
</evidence>
<dbReference type="InterPro" id="IPR003726">
    <property type="entry name" value="HCY_dom"/>
</dbReference>
<evidence type="ECO:0000256" key="1">
    <source>
        <dbReference type="ARBA" id="ARBA00022603"/>
    </source>
</evidence>
<dbReference type="InterPro" id="IPR036589">
    <property type="entry name" value="HCY_dom_sf"/>
</dbReference>
<dbReference type="NCBIfam" id="NF007020">
    <property type="entry name" value="PRK09485.1"/>
    <property type="match status" value="1"/>
</dbReference>
<evidence type="ECO:0000259" key="6">
    <source>
        <dbReference type="PROSITE" id="PS50970"/>
    </source>
</evidence>
<accession>A0ABP1A7P8</accession>
<feature type="domain" description="Hcy-binding" evidence="6">
    <location>
        <begin position="17"/>
        <end position="336"/>
    </location>
</feature>
<dbReference type="PROSITE" id="PS50970">
    <property type="entry name" value="HCY"/>
    <property type="match status" value="1"/>
</dbReference>
<dbReference type="PANTHER" id="PTHR46015:SF1">
    <property type="entry name" value="HOMOCYSTEINE S-METHYLTRANSFERASE-LIKE ISOFORM 1"/>
    <property type="match status" value="1"/>
</dbReference>
<gene>
    <name evidence="7" type="ORF">CSSPJE1EN2_LOCUS1477</name>
</gene>
<keyword evidence="2" id="KW-0808">Transferase</keyword>
<keyword evidence="3" id="KW-0479">Metal-binding</keyword>
<reference evidence="7 8" key="1">
    <citation type="submission" date="2024-03" db="EMBL/GenBank/DDBJ databases">
        <authorList>
            <consortium name="ELIXIR-Norway"/>
            <consortium name="Elixir Norway"/>
        </authorList>
    </citation>
    <scope>NUCLEOTIDE SEQUENCE [LARGE SCALE GENOMIC DNA]</scope>
</reference>
<evidence type="ECO:0000313" key="7">
    <source>
        <dbReference type="EMBL" id="CAK9858482.1"/>
    </source>
</evidence>
<keyword evidence="8" id="KW-1185">Reference proteome</keyword>
<dbReference type="PANTHER" id="PTHR46015">
    <property type="entry name" value="ZGC:172121"/>
    <property type="match status" value="1"/>
</dbReference>